<evidence type="ECO:0000313" key="6">
    <source>
        <dbReference type="Proteomes" id="UP000240608"/>
    </source>
</evidence>
<sequence length="513" mass="57617">MRIICFICFQLFTTGLLSQNTFMTTEGPVKAYLEEGLLQVYSIPYAAPPIDDLRWKEPKDPAQHEAIWDGKNHSNMSAQIRTKVIGGTAPFGTVVGSEDCLYLDILTHKNRSTLRPVIVWIHGGSNIAGTKSDEVYEAHSLARNTDAVVVKVNYRLGIFGSFYHPELHKNDTLSASGNYTLLDLLAALKWIQANVENFGGDPTNVTLVGESAGCINIWSLLCSPLSKGLFHKAVCLSGFPLIKSTRKAAKYDEKIIQKLLVSQGKAEDEKAAAKLLKNLPIDSLASFLYGLNTSEILLATKGFSHHFVADGYTLKESGFSSMKKDNVAKMPIIAGMTGEEASYFGVEEALGLTSEELWKVINTNENIQSIEKFVSSKKYDKYRKKVIKKSRLLHILVGLYLKKFERNNSEIYRLQFEATPGKSPWKEVFMATHASDLTYLFNKSSFNAPHFFTFLEPEDQPLFEKQVEQYHTYLKNFIRTGKPGTVNGLEWPVWNRKASHVIHLKTDHFQLGE</sequence>
<dbReference type="PANTHER" id="PTHR43918">
    <property type="entry name" value="ACETYLCHOLINESTERASE"/>
    <property type="match status" value="1"/>
</dbReference>
<evidence type="ECO:0000259" key="4">
    <source>
        <dbReference type="Pfam" id="PF00135"/>
    </source>
</evidence>
<evidence type="ECO:0000313" key="5">
    <source>
        <dbReference type="EMBL" id="PTB97267.1"/>
    </source>
</evidence>
<accession>A0A2T4DTY7</accession>
<dbReference type="GO" id="GO:0005886">
    <property type="term" value="C:plasma membrane"/>
    <property type="evidence" value="ECO:0007669"/>
    <property type="project" value="TreeGrafter"/>
</dbReference>
<keyword evidence="2 3" id="KW-0378">Hydrolase</keyword>
<dbReference type="GO" id="GO:0006581">
    <property type="term" value="P:acetylcholine catabolic process"/>
    <property type="evidence" value="ECO:0007669"/>
    <property type="project" value="TreeGrafter"/>
</dbReference>
<dbReference type="InterPro" id="IPR019826">
    <property type="entry name" value="Carboxylesterase_B_AS"/>
</dbReference>
<comment type="similarity">
    <text evidence="1 3">Belongs to the type-B carboxylesterase/lipase family.</text>
</comment>
<evidence type="ECO:0000256" key="2">
    <source>
        <dbReference type="ARBA" id="ARBA00022801"/>
    </source>
</evidence>
<dbReference type="InterPro" id="IPR029058">
    <property type="entry name" value="AB_hydrolase_fold"/>
</dbReference>
<dbReference type="EC" id="3.1.1.-" evidence="3"/>
<dbReference type="EMBL" id="PYVU01000019">
    <property type="protein sequence ID" value="PTB97267.1"/>
    <property type="molecule type" value="Genomic_DNA"/>
</dbReference>
<dbReference type="InterPro" id="IPR002018">
    <property type="entry name" value="CarbesteraseB"/>
</dbReference>
<feature type="domain" description="Carboxylesterase type B" evidence="4">
    <location>
        <begin position="41"/>
        <end position="508"/>
    </location>
</feature>
<dbReference type="AlphaFoldDB" id="A0A2T4DTY7"/>
<protein>
    <recommendedName>
        <fullName evidence="3">Carboxylic ester hydrolase</fullName>
        <ecNumber evidence="3">3.1.1.-</ecNumber>
    </recommendedName>
</protein>
<dbReference type="Proteomes" id="UP000240608">
    <property type="component" value="Unassembled WGS sequence"/>
</dbReference>
<evidence type="ECO:0000256" key="3">
    <source>
        <dbReference type="RuleBase" id="RU361235"/>
    </source>
</evidence>
<dbReference type="PANTHER" id="PTHR43918:SF4">
    <property type="entry name" value="CARBOXYLIC ESTER HYDROLASE"/>
    <property type="match status" value="1"/>
</dbReference>
<dbReference type="Gene3D" id="3.40.50.1820">
    <property type="entry name" value="alpha/beta hydrolase"/>
    <property type="match status" value="1"/>
</dbReference>
<dbReference type="Pfam" id="PF00135">
    <property type="entry name" value="COesterase"/>
    <property type="match status" value="1"/>
</dbReference>
<gene>
    <name evidence="5" type="ORF">C9994_03565</name>
</gene>
<organism evidence="5 6">
    <name type="scientific">Marivirga lumbricoides</name>
    <dbReference type="NCBI Taxonomy" id="1046115"/>
    <lineage>
        <taxon>Bacteria</taxon>
        <taxon>Pseudomonadati</taxon>
        <taxon>Bacteroidota</taxon>
        <taxon>Cytophagia</taxon>
        <taxon>Cytophagales</taxon>
        <taxon>Marivirgaceae</taxon>
        <taxon>Marivirga</taxon>
    </lineage>
</organism>
<dbReference type="PROSITE" id="PS00122">
    <property type="entry name" value="CARBOXYLESTERASE_B_1"/>
    <property type="match status" value="1"/>
</dbReference>
<dbReference type="SUPFAM" id="SSF53474">
    <property type="entry name" value="alpha/beta-Hydrolases"/>
    <property type="match status" value="1"/>
</dbReference>
<dbReference type="GO" id="GO:0019695">
    <property type="term" value="P:choline metabolic process"/>
    <property type="evidence" value="ECO:0007669"/>
    <property type="project" value="TreeGrafter"/>
</dbReference>
<dbReference type="GO" id="GO:0003990">
    <property type="term" value="F:acetylcholinesterase activity"/>
    <property type="evidence" value="ECO:0007669"/>
    <property type="project" value="TreeGrafter"/>
</dbReference>
<evidence type="ECO:0000256" key="1">
    <source>
        <dbReference type="ARBA" id="ARBA00005964"/>
    </source>
</evidence>
<dbReference type="InterPro" id="IPR050654">
    <property type="entry name" value="AChE-related_enzymes"/>
</dbReference>
<comment type="caution">
    <text evidence="5">The sequence shown here is derived from an EMBL/GenBank/DDBJ whole genome shotgun (WGS) entry which is preliminary data.</text>
</comment>
<proteinExistence type="inferred from homology"/>
<reference evidence="5 6" key="1">
    <citation type="submission" date="2018-03" db="EMBL/GenBank/DDBJ databases">
        <title>Cross-interface Injection: A General Nanoliter Liquid Handling Method Applied to Single Cells Genome Amplification Automated Nanoliter Liquid Handling Applied to Single Cell Multiple Displacement Amplification.</title>
        <authorList>
            <person name="Yun J."/>
            <person name="Xu P."/>
            <person name="Xu J."/>
            <person name="Dai X."/>
            <person name="Wang Y."/>
            <person name="Zheng X."/>
            <person name="Cao C."/>
            <person name="Yi Q."/>
            <person name="Zhu Y."/>
            <person name="Wang L."/>
            <person name="Dong Z."/>
            <person name="Huang Y."/>
            <person name="Huang L."/>
            <person name="Du W."/>
        </authorList>
    </citation>
    <scope>NUCLEOTIDE SEQUENCE [LARGE SCALE GENOMIC DNA]</scope>
    <source>
        <strain evidence="5 6">Z-D1-2</strain>
    </source>
</reference>
<dbReference type="GO" id="GO:0005615">
    <property type="term" value="C:extracellular space"/>
    <property type="evidence" value="ECO:0007669"/>
    <property type="project" value="TreeGrafter"/>
</dbReference>
<name>A0A2T4DTY7_9BACT</name>